<organism evidence="2 3">
    <name type="scientific">Apiosordaria backusii</name>
    <dbReference type="NCBI Taxonomy" id="314023"/>
    <lineage>
        <taxon>Eukaryota</taxon>
        <taxon>Fungi</taxon>
        <taxon>Dikarya</taxon>
        <taxon>Ascomycota</taxon>
        <taxon>Pezizomycotina</taxon>
        <taxon>Sordariomycetes</taxon>
        <taxon>Sordariomycetidae</taxon>
        <taxon>Sordariales</taxon>
        <taxon>Lasiosphaeriaceae</taxon>
        <taxon>Apiosordaria</taxon>
    </lineage>
</organism>
<dbReference type="AlphaFoldDB" id="A0AA40AAF3"/>
<accession>A0AA40AAF3</accession>
<sequence length="181" mass="19803">MLLTILLLFPILGWAADLVFHPAGNCWEVDDNPMTISCRNIPQKTCCFVSAPYCGVLNCVDCPIDAVVYSYFHHNCSVKADNWCKITHFAASKKGGCCVDLGLQDVCAGSWTGAFATAVSLASEKLCVEPNAMAYVDHHDGVKREIYIPQGELDRATKLWLAGDFEGLGKFEDWAGQSAYV</sequence>
<reference evidence="2" key="1">
    <citation type="submission" date="2023-06" db="EMBL/GenBank/DDBJ databases">
        <title>Genome-scale phylogeny and comparative genomics of the fungal order Sordariales.</title>
        <authorList>
            <consortium name="Lawrence Berkeley National Laboratory"/>
            <person name="Hensen N."/>
            <person name="Bonometti L."/>
            <person name="Westerberg I."/>
            <person name="Brannstrom I.O."/>
            <person name="Guillou S."/>
            <person name="Cros-Aarteil S."/>
            <person name="Calhoun S."/>
            <person name="Haridas S."/>
            <person name="Kuo A."/>
            <person name="Mondo S."/>
            <person name="Pangilinan J."/>
            <person name="Riley R."/>
            <person name="Labutti K."/>
            <person name="Andreopoulos B."/>
            <person name="Lipzen A."/>
            <person name="Chen C."/>
            <person name="Yanf M."/>
            <person name="Daum C."/>
            <person name="Ng V."/>
            <person name="Clum A."/>
            <person name="Steindorff A."/>
            <person name="Ohm R."/>
            <person name="Martin F."/>
            <person name="Silar P."/>
            <person name="Natvig D."/>
            <person name="Lalanne C."/>
            <person name="Gautier V."/>
            <person name="Ament-Velasquez S.L."/>
            <person name="Kruys A."/>
            <person name="Hutchinson M.I."/>
            <person name="Powell A.J."/>
            <person name="Barry K."/>
            <person name="Miller A.N."/>
            <person name="Grigoriev I.V."/>
            <person name="Debuchy R."/>
            <person name="Gladieux P."/>
            <person name="Thoren M.H."/>
            <person name="Johannesson H."/>
        </authorList>
    </citation>
    <scope>NUCLEOTIDE SEQUENCE</scope>
    <source>
        <strain evidence="2">CBS 540.89</strain>
    </source>
</reference>
<name>A0AA40AAF3_9PEZI</name>
<feature type="chain" id="PRO_5041279727" evidence="1">
    <location>
        <begin position="16"/>
        <end position="181"/>
    </location>
</feature>
<dbReference type="Proteomes" id="UP001172159">
    <property type="component" value="Unassembled WGS sequence"/>
</dbReference>
<keyword evidence="1" id="KW-0732">Signal</keyword>
<feature type="signal peptide" evidence="1">
    <location>
        <begin position="1"/>
        <end position="15"/>
    </location>
</feature>
<proteinExistence type="predicted"/>
<comment type="caution">
    <text evidence="2">The sequence shown here is derived from an EMBL/GenBank/DDBJ whole genome shotgun (WGS) entry which is preliminary data.</text>
</comment>
<evidence type="ECO:0000313" key="3">
    <source>
        <dbReference type="Proteomes" id="UP001172159"/>
    </source>
</evidence>
<evidence type="ECO:0000313" key="2">
    <source>
        <dbReference type="EMBL" id="KAK0712194.1"/>
    </source>
</evidence>
<evidence type="ECO:0000256" key="1">
    <source>
        <dbReference type="SAM" id="SignalP"/>
    </source>
</evidence>
<gene>
    <name evidence="2" type="ORF">B0T21DRAFT_352436</name>
</gene>
<keyword evidence="3" id="KW-1185">Reference proteome</keyword>
<dbReference type="EMBL" id="JAUKTV010000016">
    <property type="protein sequence ID" value="KAK0712194.1"/>
    <property type="molecule type" value="Genomic_DNA"/>
</dbReference>
<protein>
    <submittedName>
        <fullName evidence="2">Uncharacterized protein</fullName>
    </submittedName>
</protein>